<reference evidence="1 2" key="1">
    <citation type="submission" date="2019-06" db="EMBL/GenBank/DDBJ databases">
        <title>Draft genomes of female and male turbot (Scophthalmus maximus).</title>
        <authorList>
            <person name="Xu H."/>
            <person name="Xu X.-W."/>
            <person name="Shao C."/>
            <person name="Chen S."/>
        </authorList>
    </citation>
    <scope>NUCLEOTIDE SEQUENCE [LARGE SCALE GENOMIC DNA]</scope>
    <source>
        <strain evidence="1">Ysfricsl-2016a</strain>
        <tissue evidence="1">Blood</tissue>
    </source>
</reference>
<evidence type="ECO:0000313" key="2">
    <source>
        <dbReference type="Proteomes" id="UP000438429"/>
    </source>
</evidence>
<sequence length="227" mass="26318">MQTTSPQLHSTLFHYCSYTVSAMRNRKSVEHTININDWQRCTDLNGLRYTVARVSVYLPLVGLTAVLHLCTRKRQREEKLTTHLWTSALWAECLCPSHSDDSSDFSNHRWKPPRSLLLSPWLHTFFSSSFLKTGEWAWRRRLEKYKTYRFLPEIDKRSDIFEPVTLGVSCGILWYLSANSRPDYGLQVGETVVLEGEENKSKTEMSRNKSRHCTAVQNSAILFGGRL</sequence>
<accession>A0A6A4THJ0</accession>
<dbReference type="EMBL" id="VEVO01000005">
    <property type="protein sequence ID" value="KAF0042311.1"/>
    <property type="molecule type" value="Genomic_DNA"/>
</dbReference>
<name>A0A6A4THJ0_SCOMX</name>
<proteinExistence type="predicted"/>
<dbReference type="AlphaFoldDB" id="A0A6A4THJ0"/>
<comment type="caution">
    <text evidence="1">The sequence shown here is derived from an EMBL/GenBank/DDBJ whole genome shotgun (WGS) entry which is preliminary data.</text>
</comment>
<evidence type="ECO:0000313" key="1">
    <source>
        <dbReference type="EMBL" id="KAF0042311.1"/>
    </source>
</evidence>
<organism evidence="1 2">
    <name type="scientific">Scophthalmus maximus</name>
    <name type="common">Turbot</name>
    <name type="synonym">Psetta maxima</name>
    <dbReference type="NCBI Taxonomy" id="52904"/>
    <lineage>
        <taxon>Eukaryota</taxon>
        <taxon>Metazoa</taxon>
        <taxon>Chordata</taxon>
        <taxon>Craniata</taxon>
        <taxon>Vertebrata</taxon>
        <taxon>Euteleostomi</taxon>
        <taxon>Actinopterygii</taxon>
        <taxon>Neopterygii</taxon>
        <taxon>Teleostei</taxon>
        <taxon>Neoteleostei</taxon>
        <taxon>Acanthomorphata</taxon>
        <taxon>Carangaria</taxon>
        <taxon>Pleuronectiformes</taxon>
        <taxon>Pleuronectoidei</taxon>
        <taxon>Scophthalmidae</taxon>
        <taxon>Scophthalmus</taxon>
    </lineage>
</organism>
<gene>
    <name evidence="1" type="ORF">F2P81_005843</name>
</gene>
<protein>
    <submittedName>
        <fullName evidence="1">Uncharacterized protein</fullName>
    </submittedName>
</protein>
<dbReference type="Proteomes" id="UP000438429">
    <property type="component" value="Unassembled WGS sequence"/>
</dbReference>